<evidence type="ECO:0000313" key="7">
    <source>
        <dbReference type="Proteomes" id="UP000254893"/>
    </source>
</evidence>
<dbReference type="Pfam" id="PF03737">
    <property type="entry name" value="RraA-like"/>
    <property type="match status" value="1"/>
</dbReference>
<evidence type="ECO:0000256" key="4">
    <source>
        <dbReference type="ARBA" id="ARBA00030169"/>
    </source>
</evidence>
<dbReference type="GO" id="GO:0047443">
    <property type="term" value="F:4-hydroxy-4-methyl-2-oxoglutarate aldolase activity"/>
    <property type="evidence" value="ECO:0007669"/>
    <property type="project" value="TreeGrafter"/>
</dbReference>
<evidence type="ECO:0000313" key="6">
    <source>
        <dbReference type="EMBL" id="SUJ28894.1"/>
    </source>
</evidence>
<accession>A0A380CV22</accession>
<dbReference type="Gene3D" id="3.50.30.40">
    <property type="entry name" value="Ribonuclease E inhibitor RraA/RraA-like"/>
    <property type="match status" value="1"/>
</dbReference>
<name>A0A380CV22_SPHSI</name>
<dbReference type="CDD" id="cd16841">
    <property type="entry name" value="RraA_family"/>
    <property type="match status" value="1"/>
</dbReference>
<feature type="binding site" evidence="5">
    <location>
        <position position="137"/>
    </location>
    <ligand>
        <name>substrate</name>
    </ligand>
</feature>
<evidence type="ECO:0000256" key="2">
    <source>
        <dbReference type="ARBA" id="ARBA00016549"/>
    </source>
</evidence>
<dbReference type="GO" id="GO:0008948">
    <property type="term" value="F:oxaloacetate decarboxylase activity"/>
    <property type="evidence" value="ECO:0007669"/>
    <property type="project" value="TreeGrafter"/>
</dbReference>
<dbReference type="AlphaFoldDB" id="A0A380CV22"/>
<evidence type="ECO:0000256" key="3">
    <source>
        <dbReference type="ARBA" id="ARBA00029596"/>
    </source>
</evidence>
<keyword evidence="5" id="KW-0460">Magnesium</keyword>
<sequence length="237" mass="26507">MKIYDPSELTWKTDKELFKRMRTELFTAVVGDVMDQIGLYHQFLPPCIRALRNDMVIVGRAMTVLEADVSSQGETGFHNPVLASTFGYMLEALDDLREDEIYICSGASPDYAVWGEIMSVRAIQLNAAGAILNGYSRDTNGILALNFPCFSLGSYAQDQAPRGKVIDWRVPICIDKVRIEDGDLLFGDIDGVCVMPKAQEKEILTRAFEKARSEKVVLQKITEGMTAKEAFEKYGIM</sequence>
<gene>
    <name evidence="6" type="ORF">NCTC11388_04485</name>
</gene>
<evidence type="ECO:0000256" key="5">
    <source>
        <dbReference type="PIRSR" id="PIRSR605493-1"/>
    </source>
</evidence>
<dbReference type="EMBL" id="UGYW01000002">
    <property type="protein sequence ID" value="SUJ28894.1"/>
    <property type="molecule type" value="Genomic_DNA"/>
</dbReference>
<dbReference type="Proteomes" id="UP000254893">
    <property type="component" value="Unassembled WGS sequence"/>
</dbReference>
<dbReference type="SUPFAM" id="SSF89562">
    <property type="entry name" value="RraA-like"/>
    <property type="match status" value="1"/>
</dbReference>
<dbReference type="InterPro" id="IPR005493">
    <property type="entry name" value="RraA/RraA-like"/>
</dbReference>
<dbReference type="PANTHER" id="PTHR33254">
    <property type="entry name" value="4-HYDROXY-4-METHYL-2-OXOGLUTARATE ALDOLASE 3-RELATED"/>
    <property type="match status" value="1"/>
</dbReference>
<reference evidence="6 7" key="1">
    <citation type="submission" date="2018-06" db="EMBL/GenBank/DDBJ databases">
        <authorList>
            <consortium name="Pathogen Informatics"/>
            <person name="Doyle S."/>
        </authorList>
    </citation>
    <scope>NUCLEOTIDE SEQUENCE [LARGE SCALE GENOMIC DNA]</scope>
    <source>
        <strain evidence="6 7">NCTC11388</strain>
    </source>
</reference>
<dbReference type="InterPro" id="IPR036704">
    <property type="entry name" value="RraA/RraA-like_sf"/>
</dbReference>
<dbReference type="PANTHER" id="PTHR33254:SF4">
    <property type="entry name" value="4-HYDROXY-4-METHYL-2-OXOGLUTARATE ALDOLASE 3-RELATED"/>
    <property type="match status" value="1"/>
</dbReference>
<comment type="cofactor">
    <cofactor evidence="1">
        <name>a divalent metal cation</name>
        <dbReference type="ChEBI" id="CHEBI:60240"/>
    </cofactor>
</comment>
<protein>
    <recommendedName>
        <fullName evidence="2">Putative 4-hydroxy-4-methyl-2-oxoglutarate aldolase</fullName>
    </recommendedName>
    <alternativeName>
        <fullName evidence="3">Regulator of ribonuclease activity homolog</fullName>
    </alternativeName>
    <alternativeName>
        <fullName evidence="4">RraA-like protein</fullName>
    </alternativeName>
</protein>
<keyword evidence="5" id="KW-0479">Metal-binding</keyword>
<dbReference type="GO" id="GO:0046872">
    <property type="term" value="F:metal ion binding"/>
    <property type="evidence" value="ECO:0007669"/>
    <property type="project" value="UniProtKB-KW"/>
</dbReference>
<feature type="binding site" evidence="5">
    <location>
        <position position="138"/>
    </location>
    <ligand>
        <name>Mg(2+)</name>
        <dbReference type="ChEBI" id="CHEBI:18420"/>
    </ligand>
</feature>
<organism evidence="6 7">
    <name type="scientific">Sphingobacterium spiritivorum</name>
    <name type="common">Flavobacterium spiritivorum</name>
    <dbReference type="NCBI Taxonomy" id="258"/>
    <lineage>
        <taxon>Bacteria</taxon>
        <taxon>Pseudomonadati</taxon>
        <taxon>Bacteroidota</taxon>
        <taxon>Sphingobacteriia</taxon>
        <taxon>Sphingobacteriales</taxon>
        <taxon>Sphingobacteriaceae</taxon>
        <taxon>Sphingobacterium</taxon>
    </lineage>
</organism>
<feature type="binding site" evidence="5">
    <location>
        <begin position="115"/>
        <end position="118"/>
    </location>
    <ligand>
        <name>substrate</name>
    </ligand>
</feature>
<comment type="cofactor">
    <cofactor evidence="5">
        <name>Mg(2+)</name>
        <dbReference type="ChEBI" id="CHEBI:18420"/>
    </cofactor>
</comment>
<evidence type="ECO:0000256" key="1">
    <source>
        <dbReference type="ARBA" id="ARBA00001968"/>
    </source>
</evidence>
<dbReference type="RefSeq" id="WP_115171685.1">
    <property type="nucleotide sequence ID" value="NZ_UGYW01000002.1"/>
</dbReference>
<proteinExistence type="predicted"/>